<dbReference type="GO" id="GO:0005576">
    <property type="term" value="C:extracellular region"/>
    <property type="evidence" value="ECO:0007669"/>
    <property type="project" value="InterPro"/>
</dbReference>
<dbReference type="PROSITE" id="PS01009">
    <property type="entry name" value="CRISP_1"/>
    <property type="match status" value="1"/>
</dbReference>
<feature type="compositionally biased region" description="Polar residues" evidence="1">
    <location>
        <begin position="696"/>
        <end position="709"/>
    </location>
</feature>
<feature type="region of interest" description="Disordered" evidence="1">
    <location>
        <begin position="783"/>
        <end position="825"/>
    </location>
</feature>
<feature type="region of interest" description="Disordered" evidence="1">
    <location>
        <begin position="856"/>
        <end position="902"/>
    </location>
</feature>
<feature type="transmembrane region" description="Helical" evidence="2">
    <location>
        <begin position="50"/>
        <end position="70"/>
    </location>
</feature>
<sequence>MMEAIADKDNRGEYINGIEYEHLIPYIGHIPKHKLTEEKRNLKVKQVDEILNLGLKMLFFSFVIVVLVRLGQSRFADQKEEGISNAVVIVVHNTPDSTLKNIEIDIPQNPKYPSPLNRYTKIKDRTTDLEWMKSQFEKSSIVYMAESDDQGAGREKRSLVPHDTVVTEEEIKIILDTHNTARRKEGSSNMEYLRWNAELADLSQGWAENCDWEHGQVNYSKDLAQFNPIGQNLYFTTGRFNLAAGIEAWYKEKRFYNYDTLKCSWTYCGHYTQVVWAKSREIGCGYHTCETMIESSKPGKIRKNAKYLVCNYGPAGNYRNQKPFKKGTECTKCSGGSYFCDKGLCRDCEKDGMLDKCVCMADCNCGYPTQDCRCQCQDGWNGNECLDVCKNKHKYCTGGWPKSYCTSNKWKGYMKNVCPGFCGHCKIIDGLNDTSPCPLTTSAPTTAATTSAETNFTSANTTKTFVSTISTSADTTTTFPSTISTPAETTATSVLTNTTSADLETTSTSPSTAEPTTTIFSESPNISVNITSTTQTPTRTTQRPLTTTRIPLRTFPSTLIPPTVPQNHTDWLKRQQTLSATGMYVGIGLAVAILVAVVAAAIFYVVGRKRRSKNIVTMPHNTMYMNSSKSSFVKQYGPKTNNNGLTIEYSPSEINNANDFSPIGMKNLPKRGPTEIEYTNEYVPAKIEYTQDDGSTEMNKTKNTPTGSTEADKNVPIDLNSKAEYDPSITDGANEYVNPNHSEPENQGRVTETQTESGKYKPDEEQNFGISLSDIKMQENDLYDQTTNDNGTERNNDNEQQSNHENADLESNDDTKIQIDNDVKERSNETLKYGMKQPTNNDTNRVYEKLNYNSEQTLNNDDTGERYYGGLPTDNNTEKNNDFKQPLHNSGLPLTYNSEPST</sequence>
<dbReference type="Pfam" id="PF00188">
    <property type="entry name" value="CAP"/>
    <property type="match status" value="1"/>
</dbReference>
<proteinExistence type="predicted"/>
<dbReference type="Gene3D" id="3.40.33.10">
    <property type="entry name" value="CAP"/>
    <property type="match status" value="1"/>
</dbReference>
<name>A0A8J1Y9X6_OWEFU</name>
<feature type="compositionally biased region" description="Basic and acidic residues" evidence="1">
    <location>
        <begin position="813"/>
        <end position="825"/>
    </location>
</feature>
<feature type="compositionally biased region" description="Polar residues" evidence="1">
    <location>
        <begin position="748"/>
        <end position="757"/>
    </location>
</feature>
<reference evidence="3" key="1">
    <citation type="submission" date="2022-03" db="EMBL/GenBank/DDBJ databases">
        <authorList>
            <person name="Martin C."/>
        </authorList>
    </citation>
    <scope>NUCLEOTIDE SEQUENCE</scope>
</reference>
<evidence type="ECO:0000313" key="3">
    <source>
        <dbReference type="EMBL" id="CAH1778958.1"/>
    </source>
</evidence>
<dbReference type="EMBL" id="CAIIXF020000003">
    <property type="protein sequence ID" value="CAH1778958.1"/>
    <property type="molecule type" value="Genomic_DNA"/>
</dbReference>
<evidence type="ECO:0000313" key="4">
    <source>
        <dbReference type="Proteomes" id="UP000749559"/>
    </source>
</evidence>
<dbReference type="PANTHER" id="PTHR10334">
    <property type="entry name" value="CYSTEINE-RICH SECRETORY PROTEIN-RELATED"/>
    <property type="match status" value="1"/>
</dbReference>
<accession>A0A8J1Y9X6</accession>
<organism evidence="3 4">
    <name type="scientific">Owenia fusiformis</name>
    <name type="common">Polychaete worm</name>
    <dbReference type="NCBI Taxonomy" id="6347"/>
    <lineage>
        <taxon>Eukaryota</taxon>
        <taxon>Metazoa</taxon>
        <taxon>Spiralia</taxon>
        <taxon>Lophotrochozoa</taxon>
        <taxon>Annelida</taxon>
        <taxon>Polychaeta</taxon>
        <taxon>Sedentaria</taxon>
        <taxon>Canalipalpata</taxon>
        <taxon>Sabellida</taxon>
        <taxon>Oweniida</taxon>
        <taxon>Oweniidae</taxon>
        <taxon>Owenia</taxon>
    </lineage>
</organism>
<dbReference type="OrthoDB" id="10250153at2759"/>
<dbReference type="SMART" id="SM00198">
    <property type="entry name" value="SCP"/>
    <property type="match status" value="1"/>
</dbReference>
<keyword evidence="2" id="KW-0812">Transmembrane</keyword>
<dbReference type="InterPro" id="IPR001283">
    <property type="entry name" value="CRISP-related"/>
</dbReference>
<evidence type="ECO:0000256" key="2">
    <source>
        <dbReference type="SAM" id="Phobius"/>
    </source>
</evidence>
<feature type="region of interest" description="Disordered" evidence="1">
    <location>
        <begin position="688"/>
        <end position="766"/>
    </location>
</feature>
<dbReference type="InterPro" id="IPR014044">
    <property type="entry name" value="CAP_dom"/>
</dbReference>
<dbReference type="InterPro" id="IPR035940">
    <property type="entry name" value="CAP_sf"/>
</dbReference>
<dbReference type="SUPFAM" id="SSF55797">
    <property type="entry name" value="PR-1-like"/>
    <property type="match status" value="1"/>
</dbReference>
<dbReference type="AlphaFoldDB" id="A0A8J1Y9X6"/>
<dbReference type="InterPro" id="IPR018244">
    <property type="entry name" value="Allrgn_V5/Tpx1_CS"/>
</dbReference>
<dbReference type="PRINTS" id="PR00837">
    <property type="entry name" value="V5TPXLIKE"/>
</dbReference>
<dbReference type="PROSITE" id="PS01010">
    <property type="entry name" value="CRISP_2"/>
    <property type="match status" value="1"/>
</dbReference>
<keyword evidence="4" id="KW-1185">Reference proteome</keyword>
<keyword evidence="2" id="KW-1133">Transmembrane helix</keyword>
<feature type="transmembrane region" description="Helical" evidence="2">
    <location>
        <begin position="583"/>
        <end position="606"/>
    </location>
</feature>
<comment type="caution">
    <text evidence="3">The sequence shown here is derived from an EMBL/GenBank/DDBJ whole genome shotgun (WGS) entry which is preliminary data.</text>
</comment>
<gene>
    <name evidence="3" type="ORF">OFUS_LOCUS5813</name>
</gene>
<dbReference type="Proteomes" id="UP000749559">
    <property type="component" value="Unassembled WGS sequence"/>
</dbReference>
<keyword evidence="2" id="KW-0472">Membrane</keyword>
<protein>
    <submittedName>
        <fullName evidence="3">Uncharacterized protein</fullName>
    </submittedName>
</protein>
<evidence type="ECO:0000256" key="1">
    <source>
        <dbReference type="SAM" id="MobiDB-lite"/>
    </source>
</evidence>
<feature type="compositionally biased region" description="Basic and acidic residues" evidence="1">
    <location>
        <begin position="710"/>
        <end position="725"/>
    </location>
</feature>